<dbReference type="Proteomes" id="UP000717752">
    <property type="component" value="Unassembled WGS sequence"/>
</dbReference>
<sequence length="86" mass="9598">MHRGVWQSNSQLWGEVFVAQITDSVGEFRRKRRRELLTFAVLAFGIWPVLAVGVVGGYGFLVWMYQVVYGPPGPHDVRPAPPGSAE</sequence>
<dbReference type="EMBL" id="JAEUAK010000011">
    <property type="protein sequence ID" value="MBW9055598.1"/>
    <property type="molecule type" value="Genomic_DNA"/>
</dbReference>
<evidence type="ECO:0000256" key="1">
    <source>
        <dbReference type="SAM" id="Phobius"/>
    </source>
</evidence>
<dbReference type="InterPro" id="IPR004448">
    <property type="entry name" value="Nitrate_reductase_NapE"/>
</dbReference>
<name>A0ABS7H020_9HYPH</name>
<dbReference type="NCBIfam" id="TIGR02973">
    <property type="entry name" value="nitrate_rd_NapE"/>
    <property type="match status" value="1"/>
</dbReference>
<keyword evidence="1" id="KW-0472">Membrane</keyword>
<dbReference type="Pfam" id="PF06796">
    <property type="entry name" value="NapE"/>
    <property type="match status" value="1"/>
</dbReference>
<accession>A0ABS7H020</accession>
<keyword evidence="3" id="KW-1185">Reference proteome</keyword>
<dbReference type="InterPro" id="IPR010649">
    <property type="entry name" value="NapE_TorE"/>
</dbReference>
<comment type="caution">
    <text evidence="2">The sequence shown here is derived from an EMBL/GenBank/DDBJ whole genome shotgun (WGS) entry which is preliminary data.</text>
</comment>
<protein>
    <submittedName>
        <fullName evidence="2">Periplasmic nitrate reductase, NapE protein</fullName>
    </submittedName>
</protein>
<evidence type="ECO:0000313" key="3">
    <source>
        <dbReference type="Proteomes" id="UP000717752"/>
    </source>
</evidence>
<keyword evidence="1" id="KW-0812">Transmembrane</keyword>
<organism evidence="2 3">
    <name type="scientific">Rhizobium mesosinicum</name>
    <dbReference type="NCBI Taxonomy" id="335017"/>
    <lineage>
        <taxon>Bacteria</taxon>
        <taxon>Pseudomonadati</taxon>
        <taxon>Pseudomonadota</taxon>
        <taxon>Alphaproteobacteria</taxon>
        <taxon>Hyphomicrobiales</taxon>
        <taxon>Rhizobiaceae</taxon>
        <taxon>Rhizobium/Agrobacterium group</taxon>
        <taxon>Rhizobium</taxon>
    </lineage>
</organism>
<evidence type="ECO:0000313" key="2">
    <source>
        <dbReference type="EMBL" id="MBW9055598.1"/>
    </source>
</evidence>
<reference evidence="2 3" key="1">
    <citation type="journal article" date="2021" name="MBio">
        <title>Poor Competitiveness of Bradyrhizobium in Pigeon Pea Root Colonization in Indian Soils.</title>
        <authorList>
            <person name="Chalasani D."/>
            <person name="Basu A."/>
            <person name="Pullabhotla S.V.S.R.N."/>
            <person name="Jorrin B."/>
            <person name="Neal A.L."/>
            <person name="Poole P.S."/>
            <person name="Podile A.R."/>
            <person name="Tkacz A."/>
        </authorList>
    </citation>
    <scope>NUCLEOTIDE SEQUENCE [LARGE SCALE GENOMIC DNA]</scope>
    <source>
        <strain evidence="2 3">HU56</strain>
    </source>
</reference>
<keyword evidence="1" id="KW-1133">Transmembrane helix</keyword>
<gene>
    <name evidence="2" type="primary">napE</name>
    <name evidence="2" type="ORF">JNB85_24630</name>
</gene>
<proteinExistence type="predicted"/>
<feature type="transmembrane region" description="Helical" evidence="1">
    <location>
        <begin position="36"/>
        <end position="65"/>
    </location>
</feature>